<feature type="coiled-coil region" evidence="1">
    <location>
        <begin position="325"/>
        <end position="396"/>
    </location>
</feature>
<feature type="coiled-coil region" evidence="1">
    <location>
        <begin position="684"/>
        <end position="711"/>
    </location>
</feature>
<organism evidence="3 4">
    <name type="scientific">Magallana gigas</name>
    <name type="common">Pacific oyster</name>
    <name type="synonym">Crassostrea gigas</name>
    <dbReference type="NCBI Taxonomy" id="29159"/>
    <lineage>
        <taxon>Eukaryota</taxon>
        <taxon>Metazoa</taxon>
        <taxon>Spiralia</taxon>
        <taxon>Lophotrochozoa</taxon>
        <taxon>Mollusca</taxon>
        <taxon>Bivalvia</taxon>
        <taxon>Autobranchia</taxon>
        <taxon>Pteriomorphia</taxon>
        <taxon>Ostreida</taxon>
        <taxon>Ostreoidea</taxon>
        <taxon>Ostreidae</taxon>
        <taxon>Magallana</taxon>
    </lineage>
</organism>
<dbReference type="OMA" id="HEDMIDD"/>
<sequence>MAESSSSSSGWEFIGNDGKRVECSDDNQSETSDSSIEVVSMDTSDLHSLESIQLPQIPSASSGPFLVLRLRSKEKDSLTESDESDDHKIEKNEGTLKRRKKSKSRQPKSSEPEMSTPSEEERDFVTIPDPEKENAECVDNAQAEIVKENVNRESQNEVDDGPMQGFQVVEASQVEHQEPVIPPPFEESGEVDQRNGEEEEDFMFLGVPQDDPDTESSPEIEDEQDDRMESDRSGDPFSDDYSTLSNVDISDLMAENNLIRQYVFRPNPSVNVTLNMVMVVVISVAVGLGIGHAIGSAKERFVNSNIQEMSVNMDLDWDCPFEEDVEKLTLENRGLKEEANKAQNEVVDLRSEVRKLRYSPIVSTAEEKKRQADQKNMALKSEMNMLQHENEDLKKLVGSLKYGSHPGNADGGCQQKLSDKLNEVEEPRNSEALVKKTDREIKNELVVEEDNNDLKDAMRKPMSIVNIVHSGGNQKPQLHESNSENSDKHLSDFSTLHSDVENEEAVEYHHDEEKYEDVVQMDGKRALEEKLPDQGVLLYDEEVKAIEDEEVTNTSTENVKPPKTEHEDMIDDDDGVEVLDEDYGDDVDDDEEMTNTSTENVQNLDDQPNTGSNGSEKEGENREDGAGKKVDWRETMQKILNKTKASVSDVSQQIQDTWKQVKNMSGDLWKKNEPVLTKLKTNLVSKVEEAAQKITSKLEEKDQALVQQKKKTKGK</sequence>
<feature type="compositionally biased region" description="Polar residues" evidence="2">
    <location>
        <begin position="594"/>
        <end position="614"/>
    </location>
</feature>
<feature type="compositionally biased region" description="Basic and acidic residues" evidence="2">
    <location>
        <begin position="615"/>
        <end position="631"/>
    </location>
</feature>
<feature type="region of interest" description="Disordered" evidence="2">
    <location>
        <begin position="545"/>
        <end position="631"/>
    </location>
</feature>
<evidence type="ECO:0000256" key="2">
    <source>
        <dbReference type="SAM" id="MobiDB-lite"/>
    </source>
</evidence>
<dbReference type="Proteomes" id="UP000005408">
    <property type="component" value="Unassembled WGS sequence"/>
</dbReference>
<feature type="compositionally biased region" description="Acidic residues" evidence="2">
    <location>
        <begin position="568"/>
        <end position="593"/>
    </location>
</feature>
<dbReference type="AlphaFoldDB" id="A0A8W8HUH2"/>
<feature type="region of interest" description="Disordered" evidence="2">
    <location>
        <begin position="175"/>
        <end position="243"/>
    </location>
</feature>
<feature type="compositionally biased region" description="Low complexity" evidence="2">
    <location>
        <begin position="107"/>
        <end position="117"/>
    </location>
</feature>
<keyword evidence="4" id="KW-1185">Reference proteome</keyword>
<evidence type="ECO:0000256" key="1">
    <source>
        <dbReference type="SAM" id="Coils"/>
    </source>
</evidence>
<feature type="compositionally biased region" description="Acidic residues" evidence="2">
    <location>
        <begin position="210"/>
        <end position="226"/>
    </location>
</feature>
<name>A0A8W8HUH2_MAGGI</name>
<protein>
    <submittedName>
        <fullName evidence="3">Uncharacterized protein</fullName>
    </submittedName>
</protein>
<dbReference type="EnsemblMetazoa" id="G11115.6">
    <property type="protein sequence ID" value="G11115.6:cds"/>
    <property type="gene ID" value="G11115"/>
</dbReference>
<proteinExistence type="predicted"/>
<evidence type="ECO:0000313" key="4">
    <source>
        <dbReference type="Proteomes" id="UP000005408"/>
    </source>
</evidence>
<keyword evidence="1" id="KW-0175">Coiled coil</keyword>
<feature type="compositionally biased region" description="Basic and acidic residues" evidence="2">
    <location>
        <begin position="85"/>
        <end position="96"/>
    </location>
</feature>
<feature type="region of interest" description="Disordered" evidence="2">
    <location>
        <begin position="74"/>
        <end position="161"/>
    </location>
</feature>
<reference evidence="3" key="1">
    <citation type="submission" date="2022-08" db="UniProtKB">
        <authorList>
            <consortium name="EnsemblMetazoa"/>
        </authorList>
    </citation>
    <scope>IDENTIFICATION</scope>
    <source>
        <strain evidence="3">05x7-T-G4-1.051#20</strain>
    </source>
</reference>
<feature type="compositionally biased region" description="Polar residues" evidence="2">
    <location>
        <begin position="29"/>
        <end position="43"/>
    </location>
</feature>
<dbReference type="OrthoDB" id="6136207at2759"/>
<evidence type="ECO:0000313" key="3">
    <source>
        <dbReference type="EnsemblMetazoa" id="G11115.5:cds"/>
    </source>
</evidence>
<feature type="compositionally biased region" description="Basic and acidic residues" evidence="2">
    <location>
        <begin position="477"/>
        <end position="491"/>
    </location>
</feature>
<accession>A0A8W8HUH2</accession>
<feature type="region of interest" description="Disordered" evidence="2">
    <location>
        <begin position="469"/>
        <end position="491"/>
    </location>
</feature>
<feature type="compositionally biased region" description="Basic residues" evidence="2">
    <location>
        <begin position="97"/>
        <end position="106"/>
    </location>
</feature>
<dbReference type="EnsemblMetazoa" id="G11115.5">
    <property type="protein sequence ID" value="G11115.5:cds"/>
    <property type="gene ID" value="G11115"/>
</dbReference>
<feature type="region of interest" description="Disordered" evidence="2">
    <location>
        <begin position="1"/>
        <end position="44"/>
    </location>
</feature>
<feature type="compositionally biased region" description="Basic and acidic residues" evidence="2">
    <location>
        <begin position="145"/>
        <end position="155"/>
    </location>
</feature>